<name>A0A444VRY7_9FLAO</name>
<dbReference type="InterPro" id="IPR007055">
    <property type="entry name" value="BON_dom"/>
</dbReference>
<dbReference type="EMBL" id="WELG01000001">
    <property type="protein sequence ID" value="KAB7531479.1"/>
    <property type="molecule type" value="Genomic_DNA"/>
</dbReference>
<feature type="domain" description="BON" evidence="2">
    <location>
        <begin position="3"/>
        <end position="71"/>
    </location>
</feature>
<dbReference type="InterPro" id="IPR014004">
    <property type="entry name" value="Transpt-assoc_nodulatn_dom_bac"/>
</dbReference>
<reference evidence="4 5" key="1">
    <citation type="submission" date="2014-04" db="EMBL/GenBank/DDBJ databases">
        <title>Whole genome of Muricauda olearia.</title>
        <authorList>
            <person name="Zhang X.-H."/>
            <person name="Tang K."/>
        </authorList>
    </citation>
    <scope>NUCLEOTIDE SEQUENCE [LARGE SCALE GENOMIC DNA]</scope>
    <source>
        <strain evidence="4 5">Th120</strain>
    </source>
</reference>
<dbReference type="RefSeq" id="WP_129653142.1">
    <property type="nucleotide sequence ID" value="NZ_ML142907.1"/>
</dbReference>
<evidence type="ECO:0000313" key="6">
    <source>
        <dbReference type="Proteomes" id="UP000429785"/>
    </source>
</evidence>
<dbReference type="Proteomes" id="UP000290261">
    <property type="component" value="Unassembled WGS sequence"/>
</dbReference>
<evidence type="ECO:0000256" key="1">
    <source>
        <dbReference type="ARBA" id="ARBA00022729"/>
    </source>
</evidence>
<reference evidence="3 6" key="2">
    <citation type="submission" date="2019-10" db="EMBL/GenBank/DDBJ databases">
        <title>Muricauda olearia CL-SS4 JCM15563 genome.</title>
        <authorList>
            <person name="Liu L."/>
        </authorList>
    </citation>
    <scope>NUCLEOTIDE SEQUENCE [LARGE SCALE GENOMIC DNA]</scope>
    <source>
        <strain evidence="3 6">CL-SS4</strain>
    </source>
</reference>
<gene>
    <name evidence="4" type="ORF">DN53_04490</name>
    <name evidence="3" type="ORF">F8C76_08300</name>
</gene>
<keyword evidence="4" id="KW-0808">Transferase</keyword>
<comment type="caution">
    <text evidence="4">The sequence shown here is derived from an EMBL/GenBank/DDBJ whole genome shotgun (WGS) entry which is preliminary data.</text>
</comment>
<dbReference type="SMART" id="SM00749">
    <property type="entry name" value="BON"/>
    <property type="match status" value="3"/>
</dbReference>
<evidence type="ECO:0000259" key="2">
    <source>
        <dbReference type="PROSITE" id="PS50914"/>
    </source>
</evidence>
<dbReference type="InterPro" id="IPR051686">
    <property type="entry name" value="Lipoprotein_DolP"/>
</dbReference>
<organism evidence="4 5">
    <name type="scientific">Flagellimonas olearia</name>
    <dbReference type="NCBI Taxonomy" id="552546"/>
    <lineage>
        <taxon>Bacteria</taxon>
        <taxon>Pseudomonadati</taxon>
        <taxon>Bacteroidota</taxon>
        <taxon>Flavobacteriia</taxon>
        <taxon>Flavobacteriales</taxon>
        <taxon>Flavobacteriaceae</taxon>
        <taxon>Flagellimonas</taxon>
    </lineage>
</organism>
<dbReference type="Pfam" id="PF04972">
    <property type="entry name" value="BON"/>
    <property type="match status" value="3"/>
</dbReference>
<dbReference type="AlphaFoldDB" id="A0A444VRY7"/>
<evidence type="ECO:0000313" key="5">
    <source>
        <dbReference type="Proteomes" id="UP000290261"/>
    </source>
</evidence>
<dbReference type="SUPFAM" id="SSF51087">
    <property type="entry name" value="Outer surface protein"/>
    <property type="match status" value="1"/>
</dbReference>
<keyword evidence="5" id="KW-1185">Reference proteome</keyword>
<evidence type="ECO:0000313" key="3">
    <source>
        <dbReference type="EMBL" id="KAB7531479.1"/>
    </source>
</evidence>
<protein>
    <submittedName>
        <fullName evidence="3">BON domain-containing protein</fullName>
    </submittedName>
    <submittedName>
        <fullName evidence="4">Ornithine aminotransferase</fullName>
    </submittedName>
</protein>
<dbReference type="PANTHER" id="PTHR34606:SF4">
    <property type="entry name" value="OUTER MEMBRANE LIPOPROTEIN DOLP"/>
    <property type="match status" value="1"/>
</dbReference>
<dbReference type="PANTHER" id="PTHR34606">
    <property type="entry name" value="BON DOMAIN-CONTAINING PROTEIN"/>
    <property type="match status" value="1"/>
</dbReference>
<feature type="domain" description="BON" evidence="2">
    <location>
        <begin position="78"/>
        <end position="146"/>
    </location>
</feature>
<keyword evidence="1" id="KW-0732">Signal</keyword>
<accession>A0A444VRY7</accession>
<dbReference type="Proteomes" id="UP000429785">
    <property type="component" value="Unassembled WGS sequence"/>
</dbReference>
<feature type="domain" description="BON" evidence="2">
    <location>
        <begin position="149"/>
        <end position="217"/>
    </location>
</feature>
<proteinExistence type="predicted"/>
<dbReference type="Gene3D" id="3.30.1340.30">
    <property type="match status" value="3"/>
</dbReference>
<dbReference type="OrthoDB" id="870892at2"/>
<dbReference type="EMBL" id="JJMP01000001">
    <property type="protein sequence ID" value="RYC53476.1"/>
    <property type="molecule type" value="Genomic_DNA"/>
</dbReference>
<dbReference type="InterPro" id="IPR023322">
    <property type="entry name" value="OM_lipoprot_dom_sf"/>
</dbReference>
<dbReference type="PROSITE" id="PS50914">
    <property type="entry name" value="BON"/>
    <property type="match status" value="3"/>
</dbReference>
<sequence>MKSNKILQKDVENAIKWEPLLHATEIGVTAKDGMVSLTGVVDSYTKKMEAENVAKSVIGVNALVENIEVKFNDSFKKSNEQIAKKVLRALKLNGSVPDDKVTIKVEDGWVTLEGELSWNYQKEAAMDAIRYLTGIKGISNNIRIIPESHDAIEQRDVEDAIGRNWSIDDHDIHVMVSGTTVTLTGDVHSWYQKEEAGRIAWNTPGISQVKNELEVNYYYALIN</sequence>
<dbReference type="GO" id="GO:0008483">
    <property type="term" value="F:transaminase activity"/>
    <property type="evidence" value="ECO:0007669"/>
    <property type="project" value="UniProtKB-KW"/>
</dbReference>
<keyword evidence="4" id="KW-0032">Aminotransferase</keyword>
<evidence type="ECO:0000313" key="4">
    <source>
        <dbReference type="EMBL" id="RYC53476.1"/>
    </source>
</evidence>